<feature type="non-terminal residue" evidence="1">
    <location>
        <position position="1"/>
    </location>
</feature>
<protein>
    <submittedName>
        <fullName evidence="1">Uncharacterized protein</fullName>
    </submittedName>
</protein>
<reference evidence="1" key="1">
    <citation type="journal article" date="2013" name="Genome Biol.">
        <title>Draft genome of the mountain pine beetle, Dendroctonus ponderosae Hopkins, a major forest pest.</title>
        <authorList>
            <person name="Keeling C.I."/>
            <person name="Yuen M.M."/>
            <person name="Liao N.Y."/>
            <person name="Docking T.R."/>
            <person name="Chan S.K."/>
            <person name="Taylor G.A."/>
            <person name="Palmquist D.L."/>
            <person name="Jackman S.D."/>
            <person name="Nguyen A."/>
            <person name="Li M."/>
            <person name="Henderson H."/>
            <person name="Janes J.K."/>
            <person name="Zhao Y."/>
            <person name="Pandoh P."/>
            <person name="Moore R."/>
            <person name="Sperling F.A."/>
            <person name="Huber D.P."/>
            <person name="Birol I."/>
            <person name="Jones S.J."/>
            <person name="Bohlmann J."/>
        </authorList>
    </citation>
    <scope>NUCLEOTIDE SEQUENCE</scope>
</reference>
<dbReference type="HOGENOM" id="CLU_1817755_0_0_1"/>
<accession>N6THR6</accession>
<organism evidence="1">
    <name type="scientific">Dendroctonus ponderosae</name>
    <name type="common">Mountain pine beetle</name>
    <dbReference type="NCBI Taxonomy" id="77166"/>
    <lineage>
        <taxon>Eukaryota</taxon>
        <taxon>Metazoa</taxon>
        <taxon>Ecdysozoa</taxon>
        <taxon>Arthropoda</taxon>
        <taxon>Hexapoda</taxon>
        <taxon>Insecta</taxon>
        <taxon>Pterygota</taxon>
        <taxon>Neoptera</taxon>
        <taxon>Endopterygota</taxon>
        <taxon>Coleoptera</taxon>
        <taxon>Polyphaga</taxon>
        <taxon>Cucujiformia</taxon>
        <taxon>Curculionidae</taxon>
        <taxon>Scolytinae</taxon>
        <taxon>Dendroctonus</taxon>
    </lineage>
</organism>
<sequence length="142" mass="15775">MRPKKAPVWRKNVPRCEKSAQIFAKNAGCDGGRGTKCRSIKRFRFFGAQRAAHQRIPQLGPNGAQKRPARYSRPTCCCDLVRSAVPAAGFEHKGLKLIWGLTSGRASTGPQFGQELNKSKLCYQRNIFRPSPVCTYGGCYLT</sequence>
<dbReference type="EMBL" id="KB740624">
    <property type="protein sequence ID" value="ENN79959.1"/>
    <property type="molecule type" value="Genomic_DNA"/>
</dbReference>
<name>N6THR6_DENPD</name>
<gene>
    <name evidence="1" type="ORF">YQE_03606</name>
</gene>
<proteinExistence type="predicted"/>
<evidence type="ECO:0000313" key="1">
    <source>
        <dbReference type="EMBL" id="ENN79959.1"/>
    </source>
</evidence>
<dbReference type="AlphaFoldDB" id="N6THR6"/>